<evidence type="ECO:0000256" key="3">
    <source>
        <dbReference type="ARBA" id="ARBA00022670"/>
    </source>
</evidence>
<dbReference type="InterPro" id="IPR029062">
    <property type="entry name" value="Class_I_gatase-like"/>
</dbReference>
<dbReference type="GO" id="GO:0006508">
    <property type="term" value="P:proteolysis"/>
    <property type="evidence" value="ECO:0007669"/>
    <property type="project" value="UniProtKB-KW"/>
</dbReference>
<organism evidence="8 9">
    <name type="scientific">Candidatus Eubacterium avistercoris</name>
    <dbReference type="NCBI Taxonomy" id="2838567"/>
    <lineage>
        <taxon>Bacteria</taxon>
        <taxon>Bacillati</taxon>
        <taxon>Bacillota</taxon>
        <taxon>Clostridia</taxon>
        <taxon>Eubacteriales</taxon>
        <taxon>Eubacteriaceae</taxon>
        <taxon>Eubacterium</taxon>
    </lineage>
</organism>
<dbReference type="Proteomes" id="UP000824024">
    <property type="component" value="Unassembled WGS sequence"/>
</dbReference>
<comment type="caution">
    <text evidence="8">The sequence shown here is derived from an EMBL/GenBank/DDBJ whole genome shotgun (WGS) entry which is preliminary data.</text>
</comment>
<dbReference type="PANTHER" id="PTHR30237:SF2">
    <property type="entry name" value="MUREIN TETRAPEPTIDE CARBOXYPEPTIDASE"/>
    <property type="match status" value="1"/>
</dbReference>
<dbReference type="Pfam" id="PF02016">
    <property type="entry name" value="Peptidase_S66"/>
    <property type="match status" value="1"/>
</dbReference>
<reference evidence="8" key="1">
    <citation type="journal article" date="2021" name="PeerJ">
        <title>Extensive microbial diversity within the chicken gut microbiome revealed by metagenomics and culture.</title>
        <authorList>
            <person name="Gilroy R."/>
            <person name="Ravi A."/>
            <person name="Getino M."/>
            <person name="Pursley I."/>
            <person name="Horton D.L."/>
            <person name="Alikhan N.F."/>
            <person name="Baker D."/>
            <person name="Gharbi K."/>
            <person name="Hall N."/>
            <person name="Watson M."/>
            <person name="Adriaenssens E.M."/>
            <person name="Foster-Nyarko E."/>
            <person name="Jarju S."/>
            <person name="Secka A."/>
            <person name="Antonio M."/>
            <person name="Oren A."/>
            <person name="Chaudhuri R.R."/>
            <person name="La Ragione R."/>
            <person name="Hildebrand F."/>
            <person name="Pallen M.J."/>
        </authorList>
    </citation>
    <scope>NUCLEOTIDE SEQUENCE</scope>
    <source>
        <strain evidence="8">CHK192-9172</strain>
    </source>
</reference>
<dbReference type="InterPro" id="IPR027478">
    <property type="entry name" value="LdcA_N"/>
</dbReference>
<evidence type="ECO:0000259" key="7">
    <source>
        <dbReference type="Pfam" id="PF17676"/>
    </source>
</evidence>
<feature type="domain" description="LD-carboxypeptidase N-terminal" evidence="6">
    <location>
        <begin position="13"/>
        <end position="135"/>
    </location>
</feature>
<evidence type="ECO:0000256" key="5">
    <source>
        <dbReference type="ARBA" id="ARBA00022825"/>
    </source>
</evidence>
<feature type="domain" description="LD-carboxypeptidase C-terminal" evidence="7">
    <location>
        <begin position="205"/>
        <end position="327"/>
    </location>
</feature>
<dbReference type="SUPFAM" id="SSF52317">
    <property type="entry name" value="Class I glutamine amidotransferase-like"/>
    <property type="match status" value="1"/>
</dbReference>
<dbReference type="CDD" id="cd07062">
    <property type="entry name" value="Peptidase_S66_mccF_like"/>
    <property type="match status" value="1"/>
</dbReference>
<proteinExistence type="inferred from homology"/>
<reference evidence="8" key="2">
    <citation type="submission" date="2021-04" db="EMBL/GenBank/DDBJ databases">
        <authorList>
            <person name="Gilroy R."/>
        </authorList>
    </citation>
    <scope>NUCLEOTIDE SEQUENCE</scope>
    <source>
        <strain evidence="8">CHK192-9172</strain>
    </source>
</reference>
<keyword evidence="5" id="KW-0720">Serine protease</keyword>
<accession>A0A9D2D5D5</accession>
<dbReference type="EMBL" id="DXCH01000340">
    <property type="protein sequence ID" value="HIZ08804.1"/>
    <property type="molecule type" value="Genomic_DNA"/>
</dbReference>
<protein>
    <submittedName>
        <fullName evidence="8">LD-carboxypeptidase</fullName>
    </submittedName>
</protein>
<name>A0A9D2D5D5_9FIRM</name>
<evidence type="ECO:0000313" key="8">
    <source>
        <dbReference type="EMBL" id="HIZ08804.1"/>
    </source>
</evidence>
<dbReference type="InterPro" id="IPR003507">
    <property type="entry name" value="S66_fam"/>
</dbReference>
<dbReference type="GO" id="GO:0008236">
    <property type="term" value="F:serine-type peptidase activity"/>
    <property type="evidence" value="ECO:0007669"/>
    <property type="project" value="UniProtKB-KW"/>
</dbReference>
<dbReference type="Pfam" id="PF17676">
    <property type="entry name" value="Peptidase_S66C"/>
    <property type="match status" value="1"/>
</dbReference>
<dbReference type="PANTHER" id="PTHR30237">
    <property type="entry name" value="MURAMOYLTETRAPEPTIDE CARBOXYPEPTIDASE"/>
    <property type="match status" value="1"/>
</dbReference>
<dbReference type="InterPro" id="IPR040921">
    <property type="entry name" value="Peptidase_S66C"/>
</dbReference>
<dbReference type="SUPFAM" id="SSF141986">
    <property type="entry name" value="LD-carboxypeptidase A C-terminal domain-like"/>
    <property type="match status" value="1"/>
</dbReference>
<evidence type="ECO:0000256" key="4">
    <source>
        <dbReference type="ARBA" id="ARBA00022801"/>
    </source>
</evidence>
<comment type="similarity">
    <text evidence="1">Belongs to the peptidase S66 family.</text>
</comment>
<evidence type="ECO:0000313" key="9">
    <source>
        <dbReference type="Proteomes" id="UP000824024"/>
    </source>
</evidence>
<dbReference type="Gene3D" id="3.50.30.60">
    <property type="entry name" value="LD-carboxypeptidase A C-terminal domain-like"/>
    <property type="match status" value="1"/>
</dbReference>
<evidence type="ECO:0000256" key="1">
    <source>
        <dbReference type="ARBA" id="ARBA00010233"/>
    </source>
</evidence>
<dbReference type="Gene3D" id="3.40.50.10740">
    <property type="entry name" value="Class I glutamine amidotransferase-like"/>
    <property type="match status" value="1"/>
</dbReference>
<keyword evidence="2" id="KW-0121">Carboxypeptidase</keyword>
<evidence type="ECO:0000259" key="6">
    <source>
        <dbReference type="Pfam" id="PF02016"/>
    </source>
</evidence>
<dbReference type="AlphaFoldDB" id="A0A9D2D5D5"/>
<dbReference type="InterPro" id="IPR040449">
    <property type="entry name" value="Peptidase_S66_N"/>
</dbReference>
<sequence>MRYPKFLKDQGTIGFVAPSFGCNIEPYKSAFLNAQRKLKEKGHALDLGPNCYEGSGIGISSTPKSCGQELTDYYCSDKNDVLISCGGGELMCEDLDYVDFERVKEADPKWYMGYSDNTNFTFLLTTLCDTASIYGPCAAAFGMEPWHPAIEDAYGLLKGEKLTLHGYDLWEKEGLKDEEHPLEPYHVTEPKILKFFPRGQSVKIEGRFIGGCLDILVNLLGTKYDNVQNFIEKYKEEGIIWFLESCDLNVMSIRRALWQMEHAGWFSHVKGFVIGRPLCYGENLMGLDQYDAVTGILEKYGVPVIMDADLGHLPPMMPVICGSYARIQASGNNWELKMELK</sequence>
<dbReference type="PIRSF" id="PIRSF028757">
    <property type="entry name" value="LD-carboxypeptidase"/>
    <property type="match status" value="1"/>
</dbReference>
<keyword evidence="3" id="KW-0645">Protease</keyword>
<gene>
    <name evidence="8" type="ORF">IAA08_12810</name>
</gene>
<dbReference type="GO" id="GO:0004180">
    <property type="term" value="F:carboxypeptidase activity"/>
    <property type="evidence" value="ECO:0007669"/>
    <property type="project" value="UniProtKB-KW"/>
</dbReference>
<dbReference type="InterPro" id="IPR027461">
    <property type="entry name" value="Carboxypeptidase_A_C_sf"/>
</dbReference>
<keyword evidence="4" id="KW-0378">Hydrolase</keyword>
<evidence type="ECO:0000256" key="2">
    <source>
        <dbReference type="ARBA" id="ARBA00022645"/>
    </source>
</evidence>